<organism evidence="10 11">
    <name type="scientific">Streptomyces sp. 900116325</name>
    <dbReference type="NCBI Taxonomy" id="3154295"/>
    <lineage>
        <taxon>Bacteria</taxon>
        <taxon>Bacillati</taxon>
        <taxon>Actinomycetota</taxon>
        <taxon>Actinomycetes</taxon>
        <taxon>Kitasatosporales</taxon>
        <taxon>Streptomycetaceae</taxon>
        <taxon>Streptomyces</taxon>
    </lineage>
</organism>
<keyword evidence="6 7" id="KW-0472">Membrane</keyword>
<evidence type="ECO:0000256" key="8">
    <source>
        <dbReference type="SAM" id="MobiDB-lite"/>
    </source>
</evidence>
<name>A0ABV2U9K8_9ACTN</name>
<dbReference type="CDD" id="cd06261">
    <property type="entry name" value="TM_PBP2"/>
    <property type="match status" value="1"/>
</dbReference>
<dbReference type="EMBL" id="JBEXIP010000012">
    <property type="protein sequence ID" value="MET8434526.1"/>
    <property type="molecule type" value="Genomic_DNA"/>
</dbReference>
<keyword evidence="5 7" id="KW-1133">Transmembrane helix</keyword>
<evidence type="ECO:0000313" key="10">
    <source>
        <dbReference type="EMBL" id="MET8434526.1"/>
    </source>
</evidence>
<dbReference type="Pfam" id="PF00528">
    <property type="entry name" value="BPD_transp_1"/>
    <property type="match status" value="1"/>
</dbReference>
<accession>A0ABV2U9K8</accession>
<feature type="domain" description="ABC transmembrane type-1" evidence="9">
    <location>
        <begin position="131"/>
        <end position="342"/>
    </location>
</feature>
<feature type="transmembrane region" description="Helical" evidence="7">
    <location>
        <begin position="219"/>
        <end position="239"/>
    </location>
</feature>
<dbReference type="PROSITE" id="PS50928">
    <property type="entry name" value="ABC_TM1"/>
    <property type="match status" value="1"/>
</dbReference>
<protein>
    <submittedName>
        <fullName evidence="10">ABC transporter permease</fullName>
    </submittedName>
</protein>
<feature type="region of interest" description="Disordered" evidence="8">
    <location>
        <begin position="1"/>
        <end position="29"/>
    </location>
</feature>
<dbReference type="Pfam" id="PF19300">
    <property type="entry name" value="BPD_transp_1_N"/>
    <property type="match status" value="1"/>
</dbReference>
<dbReference type="PANTHER" id="PTHR43376">
    <property type="entry name" value="OLIGOPEPTIDE TRANSPORT SYSTEM PERMEASE PROTEIN"/>
    <property type="match status" value="1"/>
</dbReference>
<feature type="transmembrane region" description="Helical" evidence="7">
    <location>
        <begin position="175"/>
        <end position="199"/>
    </location>
</feature>
<reference evidence="10 11" key="1">
    <citation type="submission" date="2024-06" db="EMBL/GenBank/DDBJ databases">
        <title>The Natural Products Discovery Center: Release of the First 8490 Sequenced Strains for Exploring Actinobacteria Biosynthetic Diversity.</title>
        <authorList>
            <person name="Kalkreuter E."/>
            <person name="Kautsar S.A."/>
            <person name="Yang D."/>
            <person name="Bader C.D."/>
            <person name="Teijaro C.N."/>
            <person name="Fluegel L."/>
            <person name="Davis C.M."/>
            <person name="Simpson J.R."/>
            <person name="Lauterbach L."/>
            <person name="Steele A.D."/>
            <person name="Gui C."/>
            <person name="Meng S."/>
            <person name="Li G."/>
            <person name="Viehrig K."/>
            <person name="Ye F."/>
            <person name="Su P."/>
            <person name="Kiefer A.F."/>
            <person name="Nichols A."/>
            <person name="Cepeda A.J."/>
            <person name="Yan W."/>
            <person name="Fan B."/>
            <person name="Jiang Y."/>
            <person name="Adhikari A."/>
            <person name="Zheng C.-J."/>
            <person name="Schuster L."/>
            <person name="Cowan T.M."/>
            <person name="Smanski M.J."/>
            <person name="Chevrette M.G."/>
            <person name="De Carvalho L.P.S."/>
            <person name="Shen B."/>
        </authorList>
    </citation>
    <scope>NUCLEOTIDE SEQUENCE [LARGE SCALE GENOMIC DNA]</scope>
    <source>
        <strain evidence="10 11">NPDC005137</strain>
    </source>
</reference>
<evidence type="ECO:0000256" key="7">
    <source>
        <dbReference type="RuleBase" id="RU363032"/>
    </source>
</evidence>
<feature type="transmembrane region" description="Helical" evidence="7">
    <location>
        <begin position="135"/>
        <end position="154"/>
    </location>
</feature>
<keyword evidence="11" id="KW-1185">Reference proteome</keyword>
<sequence length="356" mass="38228">MTITSDTSDSASAVGPVPGSDAAGAASRPGSGRADFLRFLGTKLAAAAVSFVIVLGIGFVIFQLMPSDPVQTMTRGRPTSDAQMAHLRETLGLDQPVWERFLHFVNDIVHLDLGRSWQYQQSVSSLIGERVGPTLLLMGVATAISVVVGLWLGVRSGWRHGSLFDKITSSAALTFWSVPTYWLGMILLIWLSVGLDLFPSGGMSDPSLGATGFGHVLDVARHMALPCLTMVLVVFAQYVSIMRSSIIDELGSPYLLTARAKGLVDDAVRRKHAVPNALLPSVTVIFLHLGTMVGGAITVETVFSWPGLGSLTIEALKVPDIPVLQGTFIIFSASVILMNLLADVLYRFLDPRVRVR</sequence>
<dbReference type="RefSeq" id="WP_356497904.1">
    <property type="nucleotide sequence ID" value="NZ_JBEXEF010000126.1"/>
</dbReference>
<dbReference type="InterPro" id="IPR000515">
    <property type="entry name" value="MetI-like"/>
</dbReference>
<comment type="caution">
    <text evidence="10">The sequence shown here is derived from an EMBL/GenBank/DDBJ whole genome shotgun (WGS) entry which is preliminary data.</text>
</comment>
<dbReference type="PANTHER" id="PTHR43376:SF1">
    <property type="entry name" value="OLIGOPEPTIDE TRANSPORT SYSTEM PERMEASE PROTEIN"/>
    <property type="match status" value="1"/>
</dbReference>
<comment type="subcellular location">
    <subcellularLocation>
        <location evidence="1 7">Cell membrane</location>
        <topology evidence="1 7">Multi-pass membrane protein</topology>
    </subcellularLocation>
</comment>
<dbReference type="Gene3D" id="1.10.3720.10">
    <property type="entry name" value="MetI-like"/>
    <property type="match status" value="1"/>
</dbReference>
<evidence type="ECO:0000259" key="9">
    <source>
        <dbReference type="PROSITE" id="PS50928"/>
    </source>
</evidence>
<comment type="similarity">
    <text evidence="7">Belongs to the binding-protein-dependent transport system permease family.</text>
</comment>
<proteinExistence type="inferred from homology"/>
<keyword evidence="2 7" id="KW-0813">Transport</keyword>
<evidence type="ECO:0000256" key="4">
    <source>
        <dbReference type="ARBA" id="ARBA00022692"/>
    </source>
</evidence>
<evidence type="ECO:0000256" key="1">
    <source>
        <dbReference type="ARBA" id="ARBA00004651"/>
    </source>
</evidence>
<feature type="transmembrane region" description="Helical" evidence="7">
    <location>
        <begin position="323"/>
        <end position="346"/>
    </location>
</feature>
<dbReference type="InterPro" id="IPR035906">
    <property type="entry name" value="MetI-like_sf"/>
</dbReference>
<evidence type="ECO:0000256" key="6">
    <source>
        <dbReference type="ARBA" id="ARBA00023136"/>
    </source>
</evidence>
<evidence type="ECO:0000256" key="5">
    <source>
        <dbReference type="ARBA" id="ARBA00022989"/>
    </source>
</evidence>
<dbReference type="SUPFAM" id="SSF161098">
    <property type="entry name" value="MetI-like"/>
    <property type="match status" value="1"/>
</dbReference>
<evidence type="ECO:0000313" key="11">
    <source>
        <dbReference type="Proteomes" id="UP001550044"/>
    </source>
</evidence>
<dbReference type="InterPro" id="IPR045621">
    <property type="entry name" value="BPD_transp_1_N"/>
</dbReference>
<evidence type="ECO:0000256" key="2">
    <source>
        <dbReference type="ARBA" id="ARBA00022448"/>
    </source>
</evidence>
<keyword evidence="3" id="KW-1003">Cell membrane</keyword>
<keyword evidence="4 7" id="KW-0812">Transmembrane</keyword>
<gene>
    <name evidence="10" type="ORF">ABZV61_17325</name>
</gene>
<feature type="transmembrane region" description="Helical" evidence="7">
    <location>
        <begin position="277"/>
        <end position="303"/>
    </location>
</feature>
<evidence type="ECO:0000256" key="3">
    <source>
        <dbReference type="ARBA" id="ARBA00022475"/>
    </source>
</evidence>
<dbReference type="Proteomes" id="UP001550044">
    <property type="component" value="Unassembled WGS sequence"/>
</dbReference>
<feature type="transmembrane region" description="Helical" evidence="7">
    <location>
        <begin position="44"/>
        <end position="65"/>
    </location>
</feature>